<dbReference type="Proteomes" id="UP001516400">
    <property type="component" value="Unassembled WGS sequence"/>
</dbReference>
<proteinExistence type="predicted"/>
<feature type="domain" description="RNase H type-1" evidence="2">
    <location>
        <begin position="1"/>
        <end position="87"/>
    </location>
</feature>
<name>A0ABD2N8S9_9CUCU</name>
<comment type="caution">
    <text evidence="3">The sequence shown here is derived from an EMBL/GenBank/DDBJ whole genome shotgun (WGS) entry which is preliminary data.</text>
</comment>
<dbReference type="InterPro" id="IPR002156">
    <property type="entry name" value="RNaseH_domain"/>
</dbReference>
<dbReference type="AlphaFoldDB" id="A0ABD2N8S9"/>
<dbReference type="InterPro" id="IPR036397">
    <property type="entry name" value="RNaseH_sf"/>
</dbReference>
<gene>
    <name evidence="3" type="ORF">HHI36_019777</name>
</gene>
<evidence type="ECO:0000256" key="1">
    <source>
        <dbReference type="SAM" id="MobiDB-lite"/>
    </source>
</evidence>
<dbReference type="PROSITE" id="PS50879">
    <property type="entry name" value="RNASE_H_1"/>
    <property type="match status" value="1"/>
</dbReference>
<accession>A0ABD2N8S9</accession>
<reference evidence="3 4" key="1">
    <citation type="journal article" date="2021" name="BMC Biol.">
        <title>Horizontally acquired antibacterial genes associated with adaptive radiation of ladybird beetles.</title>
        <authorList>
            <person name="Li H.S."/>
            <person name="Tang X.F."/>
            <person name="Huang Y.H."/>
            <person name="Xu Z.Y."/>
            <person name="Chen M.L."/>
            <person name="Du X.Y."/>
            <person name="Qiu B.Y."/>
            <person name="Chen P.T."/>
            <person name="Zhang W."/>
            <person name="Slipinski A."/>
            <person name="Escalona H.E."/>
            <person name="Waterhouse R.M."/>
            <person name="Zwick A."/>
            <person name="Pang H."/>
        </authorList>
    </citation>
    <scope>NUCLEOTIDE SEQUENCE [LARGE SCALE GENOMIC DNA]</scope>
    <source>
        <strain evidence="3">SYSU2018</strain>
    </source>
</reference>
<dbReference type="EMBL" id="JABFTP020000083">
    <property type="protein sequence ID" value="KAL3275004.1"/>
    <property type="molecule type" value="Genomic_DNA"/>
</dbReference>
<sequence length="144" mass="16650">MLAMYYALLEILSNQEPKSQYVICTDSVSSLQTINHRYPSNPIARQISDIRYQLAKSNKKVKCVYIPSHTNIEGNDLADESEKEAASSPELQPQNIPICEVLISDMKSKIRNLYVEHWKSNEANKIPFITELWKKILSHRREET</sequence>
<feature type="region of interest" description="Disordered" evidence="1">
    <location>
        <begin position="71"/>
        <end position="90"/>
    </location>
</feature>
<dbReference type="SUPFAM" id="SSF53098">
    <property type="entry name" value="Ribonuclease H-like"/>
    <property type="match status" value="1"/>
</dbReference>
<protein>
    <recommendedName>
        <fullName evidence="2">RNase H type-1 domain-containing protein</fullName>
    </recommendedName>
</protein>
<evidence type="ECO:0000313" key="4">
    <source>
        <dbReference type="Proteomes" id="UP001516400"/>
    </source>
</evidence>
<dbReference type="Gene3D" id="3.30.420.10">
    <property type="entry name" value="Ribonuclease H-like superfamily/Ribonuclease H"/>
    <property type="match status" value="1"/>
</dbReference>
<dbReference type="InterPro" id="IPR012337">
    <property type="entry name" value="RNaseH-like_sf"/>
</dbReference>
<keyword evidence="4" id="KW-1185">Reference proteome</keyword>
<evidence type="ECO:0000313" key="3">
    <source>
        <dbReference type="EMBL" id="KAL3275004.1"/>
    </source>
</evidence>
<organism evidence="3 4">
    <name type="scientific">Cryptolaemus montrouzieri</name>
    <dbReference type="NCBI Taxonomy" id="559131"/>
    <lineage>
        <taxon>Eukaryota</taxon>
        <taxon>Metazoa</taxon>
        <taxon>Ecdysozoa</taxon>
        <taxon>Arthropoda</taxon>
        <taxon>Hexapoda</taxon>
        <taxon>Insecta</taxon>
        <taxon>Pterygota</taxon>
        <taxon>Neoptera</taxon>
        <taxon>Endopterygota</taxon>
        <taxon>Coleoptera</taxon>
        <taxon>Polyphaga</taxon>
        <taxon>Cucujiformia</taxon>
        <taxon>Coccinelloidea</taxon>
        <taxon>Coccinellidae</taxon>
        <taxon>Scymninae</taxon>
        <taxon>Scymnini</taxon>
        <taxon>Cryptolaemus</taxon>
    </lineage>
</organism>
<evidence type="ECO:0000259" key="2">
    <source>
        <dbReference type="PROSITE" id="PS50879"/>
    </source>
</evidence>